<evidence type="ECO:0000313" key="13">
    <source>
        <dbReference type="Proteomes" id="UP000030671"/>
    </source>
</evidence>
<dbReference type="AlphaFoldDB" id="W4JXU5"/>
<dbReference type="EC" id="2.6.1.42" evidence="11"/>
<evidence type="ECO:0000313" key="12">
    <source>
        <dbReference type="EMBL" id="ETW78397.1"/>
    </source>
</evidence>
<dbReference type="InterPro" id="IPR043131">
    <property type="entry name" value="BCAT-like_N"/>
</dbReference>
<dbReference type="InterPro" id="IPR001544">
    <property type="entry name" value="Aminotrans_IV"/>
</dbReference>
<dbReference type="InterPro" id="IPR043132">
    <property type="entry name" value="BCAT-like_C"/>
</dbReference>
<dbReference type="Gene3D" id="3.30.470.10">
    <property type="match status" value="1"/>
</dbReference>
<evidence type="ECO:0000256" key="2">
    <source>
        <dbReference type="ARBA" id="ARBA00009320"/>
    </source>
</evidence>
<proteinExistence type="inferred from homology"/>
<dbReference type="NCBIfam" id="NF009897">
    <property type="entry name" value="PRK13357.1"/>
    <property type="match status" value="1"/>
</dbReference>
<evidence type="ECO:0000256" key="11">
    <source>
        <dbReference type="RuleBase" id="RU004517"/>
    </source>
</evidence>
<dbReference type="NCBIfam" id="TIGR01123">
    <property type="entry name" value="ilvE_II"/>
    <property type="match status" value="1"/>
</dbReference>
<gene>
    <name evidence="12" type="ORF">HETIRDRAFT_479554</name>
</gene>
<dbReference type="Pfam" id="PF01063">
    <property type="entry name" value="Aminotran_4"/>
    <property type="match status" value="1"/>
</dbReference>
<evidence type="ECO:0000256" key="9">
    <source>
        <dbReference type="RuleBase" id="RU004106"/>
    </source>
</evidence>
<dbReference type="GO" id="GO:0052654">
    <property type="term" value="F:L-leucine-2-oxoglutarate transaminase activity"/>
    <property type="evidence" value="ECO:0007669"/>
    <property type="project" value="RHEA"/>
</dbReference>
<protein>
    <recommendedName>
        <fullName evidence="11">Branched-chain-amino-acid aminotransferase</fullName>
        <ecNumber evidence="11">2.6.1.42</ecNumber>
    </recommendedName>
</protein>
<dbReference type="Gene3D" id="3.20.10.10">
    <property type="entry name" value="D-amino Acid Aminotransferase, subunit A, domain 2"/>
    <property type="match status" value="1"/>
</dbReference>
<dbReference type="STRING" id="747525.W4JXU5"/>
<dbReference type="PROSITE" id="PS00770">
    <property type="entry name" value="AA_TRANSFER_CLASS_4"/>
    <property type="match status" value="1"/>
</dbReference>
<dbReference type="PIRSF" id="PIRSF006468">
    <property type="entry name" value="BCAT1"/>
    <property type="match status" value="1"/>
</dbReference>
<keyword evidence="7 11" id="KW-0100">Branched-chain amino acid biosynthesis</keyword>
<comment type="cofactor">
    <cofactor evidence="1 10">
        <name>pyridoxal 5'-phosphate</name>
        <dbReference type="ChEBI" id="CHEBI:597326"/>
    </cofactor>
</comment>
<comment type="catalytic activity">
    <reaction evidence="11">
        <text>L-isoleucine + 2-oxoglutarate = (S)-3-methyl-2-oxopentanoate + L-glutamate</text>
        <dbReference type="Rhea" id="RHEA:24801"/>
        <dbReference type="ChEBI" id="CHEBI:16810"/>
        <dbReference type="ChEBI" id="CHEBI:29985"/>
        <dbReference type="ChEBI" id="CHEBI:35146"/>
        <dbReference type="ChEBI" id="CHEBI:58045"/>
        <dbReference type="EC" id="2.6.1.42"/>
    </reaction>
</comment>
<dbReference type="InterPro" id="IPR018300">
    <property type="entry name" value="Aminotrans_IV_CS"/>
</dbReference>
<evidence type="ECO:0000256" key="3">
    <source>
        <dbReference type="ARBA" id="ARBA00022576"/>
    </source>
</evidence>
<dbReference type="GO" id="GO:0052655">
    <property type="term" value="F:L-valine-2-oxoglutarate transaminase activity"/>
    <property type="evidence" value="ECO:0007669"/>
    <property type="project" value="RHEA"/>
</dbReference>
<evidence type="ECO:0000256" key="8">
    <source>
        <dbReference type="PIRSR" id="PIRSR006468-1"/>
    </source>
</evidence>
<dbReference type="GO" id="GO:0009098">
    <property type="term" value="P:L-leucine biosynthetic process"/>
    <property type="evidence" value="ECO:0007669"/>
    <property type="project" value="TreeGrafter"/>
</dbReference>
<evidence type="ECO:0000256" key="10">
    <source>
        <dbReference type="RuleBase" id="RU004516"/>
    </source>
</evidence>
<keyword evidence="13" id="KW-1185">Reference proteome</keyword>
<dbReference type="OrthoDB" id="1732691at2759"/>
<accession>W4JXU5</accession>
<sequence length="406" mass="44280">MTFKSSELLNANGLPLPSGDVQVIKNGTLPTISELDPSKLSVTLTTIPKSLPHPDSLVFGQEMTDHMLLMSYDPLTGWSAPEIKPYGPLSIDPASSCFQYCPNVFEGMKAYIGPDGKPRLFRPDLNMARMKKSSDRVALPPFNTGALLTLIKKLILVDARWIPKAKGCSLYIRPTIIGTRPALGVSASTHAMLYVIMSPTGPYFKVPTGISLLAVGDHVRAWPGGTGGYKLGLNYAPGFHPQRLALQQGYQQVLWLLRETITEAGAMNIFVVLKRDDGDLDVFTPPLDGTILPGVTRASVISLLAAHPTETSLPELSNNTHLHTREQPITMPEIAAWSESGRLSEIFCVGTAVVVTAVSRIGWKGKDIVLPEYSKALGPVARALWERLVDIQEGRIEWQGWSTPCF</sequence>
<comment type="similarity">
    <text evidence="2 9">Belongs to the class-IV pyridoxal-phosphate-dependent aminotransferase family.</text>
</comment>
<dbReference type="GO" id="GO:0009099">
    <property type="term" value="P:L-valine biosynthetic process"/>
    <property type="evidence" value="ECO:0007669"/>
    <property type="project" value="TreeGrafter"/>
</dbReference>
<keyword evidence="3 11" id="KW-0032">Aminotransferase</keyword>
<dbReference type="HOGENOM" id="CLU_031922_0_1_1"/>
<reference evidence="12 13" key="1">
    <citation type="journal article" date="2012" name="New Phytol.">
        <title>Insight into trade-off between wood decay and parasitism from the genome of a fungal forest pathogen.</title>
        <authorList>
            <person name="Olson A."/>
            <person name="Aerts A."/>
            <person name="Asiegbu F."/>
            <person name="Belbahri L."/>
            <person name="Bouzid O."/>
            <person name="Broberg A."/>
            <person name="Canback B."/>
            <person name="Coutinho P.M."/>
            <person name="Cullen D."/>
            <person name="Dalman K."/>
            <person name="Deflorio G."/>
            <person name="van Diepen L.T."/>
            <person name="Dunand C."/>
            <person name="Duplessis S."/>
            <person name="Durling M."/>
            <person name="Gonthier P."/>
            <person name="Grimwood J."/>
            <person name="Fossdal C.G."/>
            <person name="Hansson D."/>
            <person name="Henrissat B."/>
            <person name="Hietala A."/>
            <person name="Himmelstrand K."/>
            <person name="Hoffmeister D."/>
            <person name="Hogberg N."/>
            <person name="James T.Y."/>
            <person name="Karlsson M."/>
            <person name="Kohler A."/>
            <person name="Kues U."/>
            <person name="Lee Y.H."/>
            <person name="Lin Y.C."/>
            <person name="Lind M."/>
            <person name="Lindquist E."/>
            <person name="Lombard V."/>
            <person name="Lucas S."/>
            <person name="Lunden K."/>
            <person name="Morin E."/>
            <person name="Murat C."/>
            <person name="Park J."/>
            <person name="Raffaello T."/>
            <person name="Rouze P."/>
            <person name="Salamov A."/>
            <person name="Schmutz J."/>
            <person name="Solheim H."/>
            <person name="Stahlberg J."/>
            <person name="Velez H."/>
            <person name="de Vries R.P."/>
            <person name="Wiebenga A."/>
            <person name="Woodward S."/>
            <person name="Yakovlev I."/>
            <person name="Garbelotto M."/>
            <person name="Martin F."/>
            <person name="Grigoriev I.V."/>
            <person name="Stenlid J."/>
        </authorList>
    </citation>
    <scope>NUCLEOTIDE SEQUENCE [LARGE SCALE GENOMIC DNA]</scope>
    <source>
        <strain evidence="12 13">TC 32-1</strain>
    </source>
</reference>
<dbReference type="GO" id="GO:0005739">
    <property type="term" value="C:mitochondrion"/>
    <property type="evidence" value="ECO:0007669"/>
    <property type="project" value="TreeGrafter"/>
</dbReference>
<evidence type="ECO:0000256" key="5">
    <source>
        <dbReference type="ARBA" id="ARBA00022679"/>
    </source>
</evidence>
<evidence type="ECO:0000256" key="4">
    <source>
        <dbReference type="ARBA" id="ARBA00022605"/>
    </source>
</evidence>
<dbReference type="InterPro" id="IPR005786">
    <property type="entry name" value="B_amino_transII"/>
</dbReference>
<evidence type="ECO:0000256" key="1">
    <source>
        <dbReference type="ARBA" id="ARBA00001933"/>
    </source>
</evidence>
<dbReference type="Proteomes" id="UP000030671">
    <property type="component" value="Unassembled WGS sequence"/>
</dbReference>
<dbReference type="GeneID" id="20677876"/>
<dbReference type="PANTHER" id="PTHR11825">
    <property type="entry name" value="SUBGROUP IIII AMINOTRANSFERASE"/>
    <property type="match status" value="1"/>
</dbReference>
<dbReference type="SUPFAM" id="SSF56752">
    <property type="entry name" value="D-aminoacid aminotransferase-like PLP-dependent enzymes"/>
    <property type="match status" value="1"/>
</dbReference>
<dbReference type="KEGG" id="hir:HETIRDRAFT_479554"/>
<name>W4JXU5_HETIT</name>
<feature type="modified residue" description="N6-(pyridoxal phosphate)lysine" evidence="8">
    <location>
        <position position="230"/>
    </location>
</feature>
<dbReference type="FunFam" id="3.30.470.10:FF:000002">
    <property type="entry name" value="Branched-chain-amino-acid aminotransferase"/>
    <property type="match status" value="1"/>
</dbReference>
<dbReference type="EMBL" id="KI925462">
    <property type="protein sequence ID" value="ETW78397.1"/>
    <property type="molecule type" value="Genomic_DNA"/>
</dbReference>
<evidence type="ECO:0000256" key="6">
    <source>
        <dbReference type="ARBA" id="ARBA00022898"/>
    </source>
</evidence>
<dbReference type="GO" id="GO:0052656">
    <property type="term" value="F:L-isoleucine-2-oxoglutarate transaminase activity"/>
    <property type="evidence" value="ECO:0007669"/>
    <property type="project" value="RHEA"/>
</dbReference>
<comment type="catalytic activity">
    <reaction evidence="11">
        <text>L-valine + 2-oxoglutarate = 3-methyl-2-oxobutanoate + L-glutamate</text>
        <dbReference type="Rhea" id="RHEA:24813"/>
        <dbReference type="ChEBI" id="CHEBI:11851"/>
        <dbReference type="ChEBI" id="CHEBI:16810"/>
        <dbReference type="ChEBI" id="CHEBI:29985"/>
        <dbReference type="ChEBI" id="CHEBI:57762"/>
        <dbReference type="EC" id="2.6.1.42"/>
    </reaction>
</comment>
<keyword evidence="4 11" id="KW-0028">Amino-acid biosynthesis</keyword>
<dbReference type="InterPro" id="IPR036038">
    <property type="entry name" value="Aminotransferase-like"/>
</dbReference>
<comment type="catalytic activity">
    <reaction evidence="11">
        <text>L-leucine + 2-oxoglutarate = 4-methyl-2-oxopentanoate + L-glutamate</text>
        <dbReference type="Rhea" id="RHEA:18321"/>
        <dbReference type="ChEBI" id="CHEBI:16810"/>
        <dbReference type="ChEBI" id="CHEBI:17865"/>
        <dbReference type="ChEBI" id="CHEBI:29985"/>
        <dbReference type="ChEBI" id="CHEBI:57427"/>
        <dbReference type="EC" id="2.6.1.42"/>
    </reaction>
</comment>
<keyword evidence="6 10" id="KW-0663">Pyridoxal phosphate</keyword>
<evidence type="ECO:0000256" key="7">
    <source>
        <dbReference type="ARBA" id="ARBA00023304"/>
    </source>
</evidence>
<organism evidence="12 13">
    <name type="scientific">Heterobasidion irregulare (strain TC 32-1)</name>
    <dbReference type="NCBI Taxonomy" id="747525"/>
    <lineage>
        <taxon>Eukaryota</taxon>
        <taxon>Fungi</taxon>
        <taxon>Dikarya</taxon>
        <taxon>Basidiomycota</taxon>
        <taxon>Agaricomycotina</taxon>
        <taxon>Agaricomycetes</taxon>
        <taxon>Russulales</taxon>
        <taxon>Bondarzewiaceae</taxon>
        <taxon>Heterobasidion</taxon>
        <taxon>Heterobasidion annosum species complex</taxon>
    </lineage>
</organism>
<keyword evidence="5 11" id="KW-0808">Transferase</keyword>
<dbReference type="PANTHER" id="PTHR11825:SF44">
    <property type="entry name" value="BRANCHED-CHAIN-AMINO-ACID AMINOTRANSFERASE"/>
    <property type="match status" value="1"/>
</dbReference>
<dbReference type="InParanoid" id="W4JXU5"/>
<dbReference type="RefSeq" id="XP_009550371.1">
    <property type="nucleotide sequence ID" value="XM_009552076.1"/>
</dbReference>
<dbReference type="eggNOG" id="KOG0975">
    <property type="taxonomic scope" value="Eukaryota"/>
</dbReference>